<protein>
    <recommendedName>
        <fullName evidence="3">tRNA (Adenine22-N1)-methyltransferase</fullName>
    </recommendedName>
</protein>
<dbReference type="PIRSF" id="PIRSF018637">
    <property type="entry name" value="TrmK"/>
    <property type="match status" value="1"/>
</dbReference>
<dbReference type="SUPFAM" id="SSF53335">
    <property type="entry name" value="S-adenosyl-L-methionine-dependent methyltransferases"/>
    <property type="match status" value="1"/>
</dbReference>
<dbReference type="Pfam" id="PF12847">
    <property type="entry name" value="Methyltransf_18"/>
    <property type="match status" value="1"/>
</dbReference>
<dbReference type="GO" id="GO:0160105">
    <property type="term" value="F:tRNA (adenine(22)-N1)-methyltransferase activity"/>
    <property type="evidence" value="ECO:0007669"/>
    <property type="project" value="InterPro"/>
</dbReference>
<accession>A0A0H5SD64</accession>
<keyword evidence="2" id="KW-1185">Reference proteome</keyword>
<sequence>MQLSKRLQAVASMVTSGNRVADIGCDHAYTSIYLVKNMISPYVIAMDVNQGPIDKARENIEKYGVADKIAIRKSDGLEKLQAGEVDTILIAGMGGRLMIRILTGNMRALSSVSELVLQPQSEIHLVRKALKDLGFLIIKESMLKEDGKFYVILKARTASSNLNDRDYQLTKPEHFYYGRLLLEEKNPVLFEYLQSEKQMYKKIYNELIALPTKQSIERQNELVELISVIDNAVNYYKEGRQ</sequence>
<evidence type="ECO:0000313" key="1">
    <source>
        <dbReference type="EMBL" id="CRZ33364.1"/>
    </source>
</evidence>
<name>A0A0H5SD64_HERHM</name>
<dbReference type="RefSeq" id="WP_158245846.1">
    <property type="nucleotide sequence ID" value="NZ_CVTD020000006.1"/>
</dbReference>
<reference evidence="1 2" key="1">
    <citation type="submission" date="2015-06" db="EMBL/GenBank/DDBJ databases">
        <authorList>
            <person name="Wibberg Daniel"/>
        </authorList>
    </citation>
    <scope>NUCLEOTIDE SEQUENCE [LARGE SCALE GENOMIC DNA]</scope>
    <source>
        <strain evidence="1 2">T3/55T</strain>
    </source>
</reference>
<dbReference type="InterPro" id="IPR029063">
    <property type="entry name" value="SAM-dependent_MTases_sf"/>
</dbReference>
<dbReference type="PANTHER" id="PTHR38451">
    <property type="entry name" value="TRNA (ADENINE(22)-N(1))-METHYLTRANSFERASE"/>
    <property type="match status" value="1"/>
</dbReference>
<dbReference type="AlphaFoldDB" id="A0A0H5SD64"/>
<evidence type="ECO:0008006" key="3">
    <source>
        <dbReference type="Google" id="ProtNLM"/>
    </source>
</evidence>
<dbReference type="Proteomes" id="UP000236497">
    <property type="component" value="Unassembled WGS sequence"/>
</dbReference>
<dbReference type="Gene3D" id="3.40.50.150">
    <property type="entry name" value="Vaccinia Virus protein VP39"/>
    <property type="match status" value="1"/>
</dbReference>
<dbReference type="CDD" id="cd02440">
    <property type="entry name" value="AdoMet_MTases"/>
    <property type="match status" value="1"/>
</dbReference>
<dbReference type="InterPro" id="IPR006901">
    <property type="entry name" value="TrmK"/>
</dbReference>
<organism evidence="1 2">
    <name type="scientific">Herbinix hemicellulosilytica</name>
    <dbReference type="NCBI Taxonomy" id="1564487"/>
    <lineage>
        <taxon>Bacteria</taxon>
        <taxon>Bacillati</taxon>
        <taxon>Bacillota</taxon>
        <taxon>Clostridia</taxon>
        <taxon>Lachnospirales</taxon>
        <taxon>Lachnospiraceae</taxon>
        <taxon>Herbinix</taxon>
    </lineage>
</organism>
<proteinExistence type="predicted"/>
<dbReference type="PANTHER" id="PTHR38451:SF1">
    <property type="entry name" value="TRNA (ADENINE(22)-N(1))-METHYLTRANSFERASE"/>
    <property type="match status" value="1"/>
</dbReference>
<gene>
    <name evidence="1" type="ORF">HHT355_0150</name>
</gene>
<evidence type="ECO:0000313" key="2">
    <source>
        <dbReference type="Proteomes" id="UP000236497"/>
    </source>
</evidence>
<dbReference type="EMBL" id="CVTD020000006">
    <property type="protein sequence ID" value="CRZ33364.1"/>
    <property type="molecule type" value="Genomic_DNA"/>
</dbReference>